<proteinExistence type="predicted"/>
<comment type="caution">
    <text evidence="1">The sequence shown here is derived from an EMBL/GenBank/DDBJ whole genome shotgun (WGS) entry which is preliminary data.</text>
</comment>
<gene>
    <name evidence="1" type="ORF">BRE01_51930</name>
</gene>
<accession>A0ABQ0TUN6</accession>
<evidence type="ECO:0000313" key="1">
    <source>
        <dbReference type="EMBL" id="GED71491.1"/>
    </source>
</evidence>
<reference evidence="1 2" key="1">
    <citation type="submission" date="2019-06" db="EMBL/GenBank/DDBJ databases">
        <title>Whole genome shotgun sequence of Brevibacillus reuszeri NBRC 15719.</title>
        <authorList>
            <person name="Hosoyama A."/>
            <person name="Uohara A."/>
            <person name="Ohji S."/>
            <person name="Ichikawa N."/>
        </authorList>
    </citation>
    <scope>NUCLEOTIDE SEQUENCE [LARGE SCALE GENOMIC DNA]</scope>
    <source>
        <strain evidence="1 2">NBRC 15719</strain>
    </source>
</reference>
<dbReference type="Proteomes" id="UP000319578">
    <property type="component" value="Unassembled WGS sequence"/>
</dbReference>
<evidence type="ECO:0000313" key="2">
    <source>
        <dbReference type="Proteomes" id="UP000319578"/>
    </source>
</evidence>
<sequence length="57" mass="6438">MLGNQHVGVHLFLKGEVIYNILYPFSSPFPSYNKDEEGGFLHVPSKNTPCDETGYIH</sequence>
<organism evidence="1 2">
    <name type="scientific">Brevibacillus reuszeri</name>
    <dbReference type="NCBI Taxonomy" id="54915"/>
    <lineage>
        <taxon>Bacteria</taxon>
        <taxon>Bacillati</taxon>
        <taxon>Bacillota</taxon>
        <taxon>Bacilli</taxon>
        <taxon>Bacillales</taxon>
        <taxon>Paenibacillaceae</taxon>
        <taxon>Brevibacillus</taxon>
    </lineage>
</organism>
<protein>
    <submittedName>
        <fullName evidence="1">Uncharacterized protein</fullName>
    </submittedName>
</protein>
<dbReference type="EMBL" id="BJON01000021">
    <property type="protein sequence ID" value="GED71491.1"/>
    <property type="molecule type" value="Genomic_DNA"/>
</dbReference>
<keyword evidence="2" id="KW-1185">Reference proteome</keyword>
<name>A0ABQ0TUN6_9BACL</name>